<name>J9GXF3_9ZZZZ</name>
<gene>
    <name evidence="2" type="ORF">EVA_04117</name>
</gene>
<proteinExistence type="predicted"/>
<keyword evidence="1" id="KW-0472">Membrane</keyword>
<keyword evidence="1" id="KW-1133">Transmembrane helix</keyword>
<sequence>MRTKKKRTRPSSAIALTNWSFIINSFLISICSKLFSFY</sequence>
<protein>
    <submittedName>
        <fullName evidence="2">Uncharacterized protein</fullName>
    </submittedName>
</protein>
<comment type="caution">
    <text evidence="2">The sequence shown here is derived from an EMBL/GenBank/DDBJ whole genome shotgun (WGS) entry which is preliminary data.</text>
</comment>
<keyword evidence="1" id="KW-0812">Transmembrane</keyword>
<organism evidence="2">
    <name type="scientific">gut metagenome</name>
    <dbReference type="NCBI Taxonomy" id="749906"/>
    <lineage>
        <taxon>unclassified sequences</taxon>
        <taxon>metagenomes</taxon>
        <taxon>organismal metagenomes</taxon>
    </lineage>
</organism>
<feature type="transmembrane region" description="Helical" evidence="1">
    <location>
        <begin position="12"/>
        <end position="35"/>
    </location>
</feature>
<dbReference type="EMBL" id="AMCI01000793">
    <property type="protein sequence ID" value="EJX07773.1"/>
    <property type="molecule type" value="Genomic_DNA"/>
</dbReference>
<reference evidence="2" key="1">
    <citation type="journal article" date="2012" name="PLoS ONE">
        <title>Gene sets for utilization of primary and secondary nutrition supplies in the distal gut of endangered iberian lynx.</title>
        <authorList>
            <person name="Alcaide M."/>
            <person name="Messina E."/>
            <person name="Richter M."/>
            <person name="Bargiela R."/>
            <person name="Peplies J."/>
            <person name="Huws S.A."/>
            <person name="Newbold C.J."/>
            <person name="Golyshin P.N."/>
            <person name="Simon M.A."/>
            <person name="Lopez G."/>
            <person name="Yakimov M.M."/>
            <person name="Ferrer M."/>
        </authorList>
    </citation>
    <scope>NUCLEOTIDE SEQUENCE</scope>
</reference>
<evidence type="ECO:0000256" key="1">
    <source>
        <dbReference type="SAM" id="Phobius"/>
    </source>
</evidence>
<accession>J9GXF3</accession>
<dbReference type="AlphaFoldDB" id="J9GXF3"/>
<evidence type="ECO:0000313" key="2">
    <source>
        <dbReference type="EMBL" id="EJX07773.1"/>
    </source>
</evidence>